<dbReference type="OrthoDB" id="9804951at2"/>
<dbReference type="InterPro" id="IPR035919">
    <property type="entry name" value="EAL_sf"/>
</dbReference>
<feature type="domain" description="EAL" evidence="1">
    <location>
        <begin position="327"/>
        <end position="581"/>
    </location>
</feature>
<dbReference type="Proteomes" id="UP000567186">
    <property type="component" value="Unassembled WGS sequence"/>
</dbReference>
<reference evidence="2 3" key="1">
    <citation type="submission" date="2020-04" db="EMBL/GenBank/DDBJ databases">
        <title>Marinobacter oceani sp. nov., isolated from marine solar saltern.</title>
        <authorList>
            <person name="Chen X.-Y."/>
        </authorList>
    </citation>
    <scope>NUCLEOTIDE SEQUENCE [LARGE SCALE GENOMIC DNA]</scope>
    <source>
        <strain evidence="2 3">W62</strain>
    </source>
</reference>
<dbReference type="Pfam" id="PF00563">
    <property type="entry name" value="EAL"/>
    <property type="match status" value="1"/>
</dbReference>
<dbReference type="EMBL" id="JABCKY010000001">
    <property type="protein sequence ID" value="NMT62876.1"/>
    <property type="molecule type" value="Genomic_DNA"/>
</dbReference>
<comment type="caution">
    <text evidence="2">The sequence shown here is derived from an EMBL/GenBank/DDBJ whole genome shotgun (WGS) entry which is preliminary data.</text>
</comment>
<dbReference type="GO" id="GO:0071111">
    <property type="term" value="F:cyclic-guanylate-specific phosphodiesterase activity"/>
    <property type="evidence" value="ECO:0007669"/>
    <property type="project" value="InterPro"/>
</dbReference>
<gene>
    <name evidence="2" type="ORF">HIU99_04620</name>
</gene>
<dbReference type="SMART" id="SM00052">
    <property type="entry name" value="EAL"/>
    <property type="match status" value="1"/>
</dbReference>
<evidence type="ECO:0000313" key="2">
    <source>
        <dbReference type="EMBL" id="NMT62876.1"/>
    </source>
</evidence>
<dbReference type="InterPro" id="IPR043128">
    <property type="entry name" value="Rev_trsase/Diguanyl_cyclase"/>
</dbReference>
<keyword evidence="3" id="KW-1185">Reference proteome</keyword>
<dbReference type="SMART" id="SM00065">
    <property type="entry name" value="GAF"/>
    <property type="match status" value="1"/>
</dbReference>
<sequence>MSNSEEARLSVLRQLNLLDTPPSESFDRITRLASLLFDLPIAAVSLTDRDRQWFKSRVGVDHREIPRFKACCGDVADNSSVLVINDLLASHYHDSHLAESGIRFYAGAPLVTHDGHTLGAMCVLGTEPRQVTDQERGILKDLAAMVMAQVDLQHAVGRVEPSTGLPNYLSFVEDLNDLARDLPDSQRYVLGTELVDLEQINALQRVMGPAYLDALSQTAARRIRKALGEQAKIYHVGPCQFAHLETGDRADILVRAVNLRKSLLEVTVNGSAPFMLRPVVGVAPVQLGRTQPDAVLRLAHTACRDARDNETGAGFYSRSSDNRYQRRFSLISDFQEALQSEDQLHLAYQPRVDMTSGRCVSAEALIRWQHPTVGNVSPAEFIPLVENTTMARDLTDWVMRNAIRQAAAWYHQGLQLRVSLNIAAANLEEGDFTERLLGYLGSEGLPLRAVELELTESGLISNGQAARRQLEELMARGVKIAIDDFGTGYSSLAYLQTIPAHVVKIDRSFITGLNQHQRSQTLVSAMIAMAHELGYSVVAEGVETEEAKQVLHSLGCDEIQGYLIARPFTSTEFTRWFMAPINTVTARPSSRQSL</sequence>
<dbReference type="RefSeq" id="WP_135954233.1">
    <property type="nucleotide sequence ID" value="NZ_JABCKY010000001.1"/>
</dbReference>
<proteinExistence type="predicted"/>
<dbReference type="InterPro" id="IPR029787">
    <property type="entry name" value="Nucleotide_cyclase"/>
</dbReference>
<protein>
    <submittedName>
        <fullName evidence="2">EAL domain-containing protein</fullName>
    </submittedName>
</protein>
<organism evidence="2 3">
    <name type="scientific">Marinobacter orientalis</name>
    <dbReference type="NCBI Taxonomy" id="1928859"/>
    <lineage>
        <taxon>Bacteria</taxon>
        <taxon>Pseudomonadati</taxon>
        <taxon>Pseudomonadota</taxon>
        <taxon>Gammaproteobacteria</taxon>
        <taxon>Pseudomonadales</taxon>
        <taxon>Marinobacteraceae</taxon>
        <taxon>Marinobacter</taxon>
    </lineage>
</organism>
<evidence type="ECO:0000259" key="1">
    <source>
        <dbReference type="PROSITE" id="PS50883"/>
    </source>
</evidence>
<dbReference type="Pfam" id="PF01590">
    <property type="entry name" value="GAF"/>
    <property type="match status" value="1"/>
</dbReference>
<dbReference type="SUPFAM" id="SSF55073">
    <property type="entry name" value="Nucleotide cyclase"/>
    <property type="match status" value="1"/>
</dbReference>
<dbReference type="PANTHER" id="PTHR33121">
    <property type="entry name" value="CYCLIC DI-GMP PHOSPHODIESTERASE PDEF"/>
    <property type="match status" value="1"/>
</dbReference>
<dbReference type="Gene3D" id="3.30.70.270">
    <property type="match status" value="1"/>
</dbReference>
<evidence type="ECO:0000313" key="3">
    <source>
        <dbReference type="Proteomes" id="UP000567186"/>
    </source>
</evidence>
<dbReference type="InterPro" id="IPR000160">
    <property type="entry name" value="GGDEF_dom"/>
</dbReference>
<dbReference type="InterPro" id="IPR050706">
    <property type="entry name" value="Cyclic-di-GMP_PDE-like"/>
</dbReference>
<dbReference type="AlphaFoldDB" id="A0A7Y0NK14"/>
<dbReference type="Gene3D" id="3.20.20.450">
    <property type="entry name" value="EAL domain"/>
    <property type="match status" value="1"/>
</dbReference>
<dbReference type="Pfam" id="PF00990">
    <property type="entry name" value="GGDEF"/>
    <property type="match status" value="1"/>
</dbReference>
<dbReference type="InterPro" id="IPR029016">
    <property type="entry name" value="GAF-like_dom_sf"/>
</dbReference>
<dbReference type="InterPro" id="IPR001633">
    <property type="entry name" value="EAL_dom"/>
</dbReference>
<accession>A0A7Y0NK14</accession>
<dbReference type="SUPFAM" id="SSF141868">
    <property type="entry name" value="EAL domain-like"/>
    <property type="match status" value="1"/>
</dbReference>
<dbReference type="SUPFAM" id="SSF55781">
    <property type="entry name" value="GAF domain-like"/>
    <property type="match status" value="1"/>
</dbReference>
<dbReference type="PANTHER" id="PTHR33121:SF19">
    <property type="entry name" value="CYCLIC DI-GMP PHOSPHODIESTERASE PA2567"/>
    <property type="match status" value="1"/>
</dbReference>
<dbReference type="Gene3D" id="3.30.450.40">
    <property type="match status" value="1"/>
</dbReference>
<name>A0A7Y0NK14_9GAMM</name>
<dbReference type="PROSITE" id="PS50883">
    <property type="entry name" value="EAL"/>
    <property type="match status" value="1"/>
</dbReference>
<dbReference type="SMART" id="SM00267">
    <property type="entry name" value="GGDEF"/>
    <property type="match status" value="1"/>
</dbReference>
<dbReference type="InterPro" id="IPR003018">
    <property type="entry name" value="GAF"/>
</dbReference>
<dbReference type="CDD" id="cd01948">
    <property type="entry name" value="EAL"/>
    <property type="match status" value="1"/>
</dbReference>